<feature type="domain" description="ABC transporter" evidence="4">
    <location>
        <begin position="54"/>
        <end position="279"/>
    </location>
</feature>
<dbReference type="InterPro" id="IPR051782">
    <property type="entry name" value="ABC_Transporter_VariousFunc"/>
</dbReference>
<dbReference type="Proteomes" id="UP000000663">
    <property type="component" value="Chromosome"/>
</dbReference>
<dbReference type="InterPro" id="IPR027417">
    <property type="entry name" value="P-loop_NTPase"/>
</dbReference>
<dbReference type="GO" id="GO:0005524">
    <property type="term" value="F:ATP binding"/>
    <property type="evidence" value="ECO:0007669"/>
    <property type="project" value="UniProtKB-KW"/>
</dbReference>
<dbReference type="PROSITE" id="PS50893">
    <property type="entry name" value="ABC_TRANSPORTER_2"/>
    <property type="match status" value="1"/>
</dbReference>
<dbReference type="AlphaFoldDB" id="Q0W2N5"/>
<dbReference type="SUPFAM" id="SSF52540">
    <property type="entry name" value="P-loop containing nucleoside triphosphate hydrolases"/>
    <property type="match status" value="1"/>
</dbReference>
<keyword evidence="3" id="KW-0067">ATP-binding</keyword>
<dbReference type="PANTHER" id="PTHR42939">
    <property type="entry name" value="ABC TRANSPORTER ATP-BINDING PROTEIN ALBC-RELATED"/>
    <property type="match status" value="1"/>
</dbReference>
<evidence type="ECO:0000256" key="1">
    <source>
        <dbReference type="ARBA" id="ARBA00022448"/>
    </source>
</evidence>
<keyword evidence="6" id="KW-1185">Reference proteome</keyword>
<organism evidence="5 6">
    <name type="scientific">Methanocella arvoryzae (strain DSM 22066 / NBRC 105507 / MRE50)</name>
    <dbReference type="NCBI Taxonomy" id="351160"/>
    <lineage>
        <taxon>Archaea</taxon>
        <taxon>Methanobacteriati</taxon>
        <taxon>Methanobacteriota</taxon>
        <taxon>Stenosarchaea group</taxon>
        <taxon>Methanomicrobia</taxon>
        <taxon>Methanocellales</taxon>
        <taxon>Methanocellaceae</taxon>
        <taxon>Methanocella</taxon>
    </lineage>
</organism>
<keyword evidence="1" id="KW-0813">Transport</keyword>
<dbReference type="PATRIC" id="fig|351160.9.peg.925"/>
<proteinExistence type="predicted"/>
<dbReference type="CDD" id="cd03230">
    <property type="entry name" value="ABC_DR_subfamily_A"/>
    <property type="match status" value="1"/>
</dbReference>
<evidence type="ECO:0000259" key="4">
    <source>
        <dbReference type="PROSITE" id="PS50893"/>
    </source>
</evidence>
<evidence type="ECO:0000313" key="5">
    <source>
        <dbReference type="EMBL" id="CAJ37358.1"/>
    </source>
</evidence>
<evidence type="ECO:0000313" key="6">
    <source>
        <dbReference type="Proteomes" id="UP000000663"/>
    </source>
</evidence>
<name>Q0W2N5_METAR</name>
<dbReference type="InterPro" id="IPR003439">
    <property type="entry name" value="ABC_transporter-like_ATP-bd"/>
</dbReference>
<dbReference type="STRING" id="351160.RCIX2241"/>
<dbReference type="GO" id="GO:0016887">
    <property type="term" value="F:ATP hydrolysis activity"/>
    <property type="evidence" value="ECO:0007669"/>
    <property type="project" value="InterPro"/>
</dbReference>
<dbReference type="eggNOG" id="arCOG00194">
    <property type="taxonomic scope" value="Archaea"/>
</dbReference>
<reference evidence="5 6" key="1">
    <citation type="journal article" date="2006" name="Science">
        <title>Genome of rice cluster I archaea -- the key methane producers in the rice rhizosphere.</title>
        <authorList>
            <person name="Erkel C."/>
            <person name="Kube M."/>
            <person name="Reinhardt R."/>
            <person name="Liesack W."/>
        </authorList>
    </citation>
    <scope>NUCLEOTIDE SEQUENCE [LARGE SCALE GENOMIC DNA]</scope>
    <source>
        <strain evidence="6">DSM 22066 / NBRC 105507 / MRE50</strain>
    </source>
</reference>
<dbReference type="Gene3D" id="3.40.50.300">
    <property type="entry name" value="P-loop containing nucleotide triphosphate hydrolases"/>
    <property type="match status" value="1"/>
</dbReference>
<dbReference type="PANTHER" id="PTHR42939:SF1">
    <property type="entry name" value="ABC TRANSPORTER ATP-BINDING PROTEIN ALBC-RELATED"/>
    <property type="match status" value="1"/>
</dbReference>
<dbReference type="InterPro" id="IPR003593">
    <property type="entry name" value="AAA+_ATPase"/>
</dbReference>
<sequence>MFRSPQKPFIAPSRNESFADMIWRKRAASASYADHAVEELSGECPEGLHMEPIIKTVNLTKSYGKSRGIEDVNLSVNRGDIFGFLGPNGAGKSTTIRTLLDFIRPTSGSASIFGLDCQKDSVQIKKRIGYIPGDFGLYGNMSGWKFLEYFGKVRGGYDAEDARAYAARLDIRLDRKMKEYSRGMRQKVAIIQAFMNNPDLIIMDEPTNGLDPLVQQTFMDMIREKAAEGTTIFMSSHVLSDVEKVCNRVAIIKGGRIATEEKVEDLRKKAGNVVRVKFAEEVDPAAFAMPGVSPVRQNGYLKMTVTDNMESVLGEISRHKVADISIHQMTLEEIFMHYYEGGK</sequence>
<protein>
    <submittedName>
        <fullName evidence="5">ABC-type transport system, ATPase component</fullName>
    </submittedName>
</protein>
<accession>Q0W2N5</accession>
<evidence type="ECO:0000256" key="3">
    <source>
        <dbReference type="ARBA" id="ARBA00022840"/>
    </source>
</evidence>
<dbReference type="Pfam" id="PF00005">
    <property type="entry name" value="ABC_tran"/>
    <property type="match status" value="1"/>
</dbReference>
<dbReference type="SMART" id="SM00382">
    <property type="entry name" value="AAA"/>
    <property type="match status" value="1"/>
</dbReference>
<evidence type="ECO:0000256" key="2">
    <source>
        <dbReference type="ARBA" id="ARBA00022741"/>
    </source>
</evidence>
<dbReference type="KEGG" id="rci:RCIX2241"/>
<gene>
    <name evidence="5" type="ORF">RCIX2241</name>
</gene>
<dbReference type="EMBL" id="AM114193">
    <property type="protein sequence ID" value="CAJ37358.1"/>
    <property type="molecule type" value="Genomic_DNA"/>
</dbReference>
<keyword evidence="2" id="KW-0547">Nucleotide-binding</keyword>